<evidence type="ECO:0000313" key="5">
    <source>
        <dbReference type="Proteomes" id="UP000183788"/>
    </source>
</evidence>
<dbReference type="RefSeq" id="WP_072359705.1">
    <property type="nucleotide sequence ID" value="NZ_CP139972.1"/>
</dbReference>
<dbReference type="OrthoDB" id="10001539at2"/>
<reference evidence="3 5" key="1">
    <citation type="submission" date="2016-11" db="EMBL/GenBank/DDBJ databases">
        <authorList>
            <person name="Jaros S."/>
            <person name="Januszkiewicz K."/>
            <person name="Wedrychowicz H."/>
        </authorList>
    </citation>
    <scope>NUCLEOTIDE SEQUENCE [LARGE SCALE GENOMIC DNA]</scope>
    <source>
        <strain evidence="3 5">DSM 784</strain>
    </source>
</reference>
<dbReference type="EMBL" id="FPIZ01000006">
    <property type="protein sequence ID" value="SFW50048.1"/>
    <property type="molecule type" value="Genomic_DNA"/>
</dbReference>
<dbReference type="Proteomes" id="UP001326715">
    <property type="component" value="Chromosome"/>
</dbReference>
<dbReference type="Proteomes" id="UP000183788">
    <property type="component" value="Unassembled WGS sequence"/>
</dbReference>
<proteinExistence type="predicted"/>
<keyword evidence="6" id="KW-1185">Reference proteome</keyword>
<evidence type="ECO:0000313" key="3">
    <source>
        <dbReference type="EMBL" id="SFW50048.1"/>
    </source>
</evidence>
<evidence type="ECO:0000313" key="4">
    <source>
        <dbReference type="EMBL" id="WQG92699.1"/>
    </source>
</evidence>
<gene>
    <name evidence="3" type="ORF">SAMN05661012_02123</name>
    <name evidence="4" type="ORF">SR876_14370</name>
</gene>
<dbReference type="AlphaFoldDB" id="A0A1K1PQS8"/>
<evidence type="ECO:0000313" key="6">
    <source>
        <dbReference type="Proteomes" id="UP001326715"/>
    </source>
</evidence>
<keyword evidence="1" id="KW-0175">Coiled coil</keyword>
<dbReference type="EMBL" id="CP140154">
    <property type="protein sequence ID" value="WQG92699.1"/>
    <property type="molecule type" value="Genomic_DNA"/>
</dbReference>
<evidence type="ECO:0000256" key="2">
    <source>
        <dbReference type="SAM" id="MobiDB-lite"/>
    </source>
</evidence>
<name>A0A1K1PQS8_9BACT</name>
<protein>
    <submittedName>
        <fullName evidence="3">Uncharacterized protein</fullName>
    </submittedName>
</protein>
<feature type="region of interest" description="Disordered" evidence="2">
    <location>
        <begin position="63"/>
        <end position="84"/>
    </location>
</feature>
<feature type="coiled-coil region" evidence="1">
    <location>
        <begin position="30"/>
        <end position="57"/>
    </location>
</feature>
<evidence type="ECO:0000256" key="1">
    <source>
        <dbReference type="SAM" id="Coils"/>
    </source>
</evidence>
<accession>A0A1K1PQS8</accession>
<reference evidence="4 6" key="2">
    <citation type="submission" date="2023-11" db="EMBL/GenBank/DDBJ databases">
        <title>MicrobeMod: A computational toolkit for identifying prokaryotic methylation and restriction-modification with nanopore sequencing.</title>
        <authorList>
            <person name="Crits-Christoph A."/>
            <person name="Kang S.C."/>
            <person name="Lee H."/>
            <person name="Ostrov N."/>
        </authorList>
    </citation>
    <scope>NUCLEOTIDE SEQUENCE [LARGE SCALE GENOMIC DNA]</scope>
    <source>
        <strain evidence="4 6">ATCC 23090</strain>
    </source>
</reference>
<sequence length="84" mass="9768">MNDGYRISDSQFTIVLGALRSIEEKLALRFMALNKRIESLELRLQEVEKNYLQEAEKDHLREVKKNHLQESAKSSLHETGKQSP</sequence>
<organism evidence="3 5">
    <name type="scientific">Chitinophaga sancti</name>
    <dbReference type="NCBI Taxonomy" id="1004"/>
    <lineage>
        <taxon>Bacteria</taxon>
        <taxon>Pseudomonadati</taxon>
        <taxon>Bacteroidota</taxon>
        <taxon>Chitinophagia</taxon>
        <taxon>Chitinophagales</taxon>
        <taxon>Chitinophagaceae</taxon>
        <taxon>Chitinophaga</taxon>
    </lineage>
</organism>